<dbReference type="PANTHER" id="PTHR46467">
    <property type="entry name" value="TETHER CONTAINING UBX DOMAIN FOR GLUT4"/>
    <property type="match status" value="1"/>
</dbReference>
<keyword evidence="4" id="KW-1185">Reference proteome</keyword>
<evidence type="ECO:0000313" key="4">
    <source>
        <dbReference type="Proteomes" id="UP000818624"/>
    </source>
</evidence>
<feature type="domain" description="UBX" evidence="2">
    <location>
        <begin position="78"/>
        <end position="157"/>
    </location>
</feature>
<dbReference type="PANTHER" id="PTHR46467:SF1">
    <property type="entry name" value="TETHER CONTAINING UBX DOMAIN FOR GLUT4"/>
    <property type="match status" value="1"/>
</dbReference>
<feature type="compositionally biased region" description="Polar residues" evidence="1">
    <location>
        <begin position="1"/>
        <end position="13"/>
    </location>
</feature>
<feature type="region of interest" description="Disordered" evidence="1">
    <location>
        <begin position="1"/>
        <end position="36"/>
    </location>
</feature>
<name>A0ABY8EPA0_MALFU</name>
<dbReference type="PROSITE" id="PS50033">
    <property type="entry name" value="UBX"/>
    <property type="match status" value="1"/>
</dbReference>
<dbReference type="Pfam" id="PF00789">
    <property type="entry name" value="UBX"/>
    <property type="match status" value="1"/>
</dbReference>
<dbReference type="EMBL" id="CP046235">
    <property type="protein sequence ID" value="WFD47393.1"/>
    <property type="molecule type" value="Genomic_DNA"/>
</dbReference>
<evidence type="ECO:0000256" key="1">
    <source>
        <dbReference type="SAM" id="MobiDB-lite"/>
    </source>
</evidence>
<dbReference type="CDD" id="cd01767">
    <property type="entry name" value="UBX"/>
    <property type="match status" value="1"/>
</dbReference>
<accession>A0ABY8EPA0</accession>
<evidence type="ECO:0000313" key="3">
    <source>
        <dbReference type="EMBL" id="WFD47393.1"/>
    </source>
</evidence>
<organism evidence="3 4">
    <name type="scientific">Malassezia furfur</name>
    <name type="common">Pityriasis versicolor infection agent</name>
    <name type="synonym">Pityrosporum furfur</name>
    <dbReference type="NCBI Taxonomy" id="55194"/>
    <lineage>
        <taxon>Eukaryota</taxon>
        <taxon>Fungi</taxon>
        <taxon>Dikarya</taxon>
        <taxon>Basidiomycota</taxon>
        <taxon>Ustilaginomycotina</taxon>
        <taxon>Malasseziomycetes</taxon>
        <taxon>Malasseziales</taxon>
        <taxon>Malasseziaceae</taxon>
        <taxon>Malassezia</taxon>
    </lineage>
</organism>
<dbReference type="SMART" id="SM00166">
    <property type="entry name" value="UBX"/>
    <property type="match status" value="1"/>
</dbReference>
<dbReference type="SUPFAM" id="SSF54236">
    <property type="entry name" value="Ubiquitin-like"/>
    <property type="match status" value="1"/>
</dbReference>
<feature type="region of interest" description="Disordered" evidence="1">
    <location>
        <begin position="180"/>
        <end position="228"/>
    </location>
</feature>
<sequence>MNTQGSPDNTPTPVSVYRAPNNRAYAPPPPEHDNFEPTSAELREAFASVIQQRNGSNAPLMTSAMRARQEAASGRIKKQFDTVRIRVRFSDRTQIEHTFPHSATIDDVYTMVDGTLHEGGQGDYVLFQSPPKRDFPRNQIRTTLVQLGFAPAAVLGIRWADPKRNATDAPAPLRSDVAARARDMPLPPSFTAQVPSVRPNASDGAPSDAQQAREKRKFPKWFKGTGGK</sequence>
<dbReference type="Proteomes" id="UP000818624">
    <property type="component" value="Chromosome 2"/>
</dbReference>
<evidence type="ECO:0000259" key="2">
    <source>
        <dbReference type="PROSITE" id="PS50033"/>
    </source>
</evidence>
<protein>
    <recommendedName>
        <fullName evidence="2">UBX domain-containing protein</fullName>
    </recommendedName>
</protein>
<proteinExistence type="predicted"/>
<dbReference type="Gene3D" id="3.10.20.90">
    <property type="entry name" value="Phosphatidylinositol 3-kinase Catalytic Subunit, Chain A, domain 1"/>
    <property type="match status" value="1"/>
</dbReference>
<reference evidence="3 4" key="1">
    <citation type="journal article" date="2020" name="Elife">
        <title>Loss of centromere function drives karyotype evolution in closely related Malassezia species.</title>
        <authorList>
            <person name="Sankaranarayanan S.R."/>
            <person name="Ianiri G."/>
            <person name="Coelho M.A."/>
            <person name="Reza M.H."/>
            <person name="Thimmappa B.C."/>
            <person name="Ganguly P."/>
            <person name="Vadnala R.N."/>
            <person name="Sun S."/>
            <person name="Siddharthan R."/>
            <person name="Tellgren-Roth C."/>
            <person name="Dawson T.L."/>
            <person name="Heitman J."/>
            <person name="Sanyal K."/>
        </authorList>
    </citation>
    <scope>NUCLEOTIDE SEQUENCE [LARGE SCALE GENOMIC DNA]</scope>
    <source>
        <strain evidence="3">CBS14141</strain>
    </source>
</reference>
<dbReference type="InterPro" id="IPR001012">
    <property type="entry name" value="UBX_dom"/>
</dbReference>
<gene>
    <name evidence="3" type="ORF">GLX27_002044</name>
</gene>
<dbReference type="InterPro" id="IPR029071">
    <property type="entry name" value="Ubiquitin-like_domsf"/>
</dbReference>